<evidence type="ECO:0000313" key="3">
    <source>
        <dbReference type="Proteomes" id="UP000002668"/>
    </source>
</evidence>
<dbReference type="GeneID" id="13290437"/>
<name>E5AAY4_LEPMJ</name>
<dbReference type="Proteomes" id="UP000002668">
    <property type="component" value="Genome"/>
</dbReference>
<dbReference type="HOGENOM" id="CLU_681634_0_0_1"/>
<sequence length="404" mass="45628">MFHRNPAEFAFVGENWSLFPQRCFTAAQGALCLFRHHTNNRGKLRFCAPHYHFIDKTNSISSTMEIPPLQPQPLSARSKILLKKLRATLKSRNLLHLLDSLPSPMDISMKRTNLRGKSAIQVWLGSRPQSNGTLVPVYGIVITDNKDESPHVRFGYESPGFKQLQPRSACYMVRKAGAFVLPFRFLQYDPTPEDTKGGGDMLCALVWYYVLIAGHGDHALHWPLFEKSLGRAVKHIDAYYEYHEWINKQPVAPGIVTAAGILNREANRRAAHSHSLTTGTHGTTNSSYNPRIRAQDLSSTKPNKHLQHSKYSNIIDLRSDIDSQDNPHATKVTSTQIPRRTQGPTVPVTRTSDMQRNAISGKRKGIRAVESDTDEEMLEVSHAEWKRASERRSAAKKMETGERE</sequence>
<gene>
    <name evidence="2" type="ORF">LEMA_P019550.1</name>
</gene>
<dbReference type="AlphaFoldDB" id="E5AAY4"/>
<feature type="compositionally biased region" description="Low complexity" evidence="1">
    <location>
        <begin position="273"/>
        <end position="287"/>
    </location>
</feature>
<organism evidence="3">
    <name type="scientific">Leptosphaeria maculans (strain JN3 / isolate v23.1.3 / race Av1-4-5-6-7-8)</name>
    <name type="common">Blackleg fungus</name>
    <name type="synonym">Phoma lingam</name>
    <dbReference type="NCBI Taxonomy" id="985895"/>
    <lineage>
        <taxon>Eukaryota</taxon>
        <taxon>Fungi</taxon>
        <taxon>Dikarya</taxon>
        <taxon>Ascomycota</taxon>
        <taxon>Pezizomycotina</taxon>
        <taxon>Dothideomycetes</taxon>
        <taxon>Pleosporomycetidae</taxon>
        <taxon>Pleosporales</taxon>
        <taxon>Pleosporineae</taxon>
        <taxon>Leptosphaeriaceae</taxon>
        <taxon>Plenodomus</taxon>
        <taxon>Plenodomus lingam/Leptosphaeria maculans species complex</taxon>
    </lineage>
</organism>
<protein>
    <submittedName>
        <fullName evidence="2">Predicted protein</fullName>
    </submittedName>
</protein>
<feature type="compositionally biased region" description="Polar residues" evidence="1">
    <location>
        <begin position="324"/>
        <end position="349"/>
    </location>
</feature>
<evidence type="ECO:0000313" key="2">
    <source>
        <dbReference type="EMBL" id="CBY00825.1"/>
    </source>
</evidence>
<accession>E5AAY4</accession>
<dbReference type="InParanoid" id="E5AAY4"/>
<feature type="region of interest" description="Disordered" evidence="1">
    <location>
        <begin position="269"/>
        <end position="290"/>
    </location>
</feature>
<dbReference type="VEuPathDB" id="FungiDB:LEMA_P019550.1"/>
<dbReference type="EMBL" id="FP929138">
    <property type="protein sequence ID" value="CBY00825.1"/>
    <property type="molecule type" value="Genomic_DNA"/>
</dbReference>
<proteinExistence type="predicted"/>
<dbReference type="OrthoDB" id="3683952at2759"/>
<evidence type="ECO:0000256" key="1">
    <source>
        <dbReference type="SAM" id="MobiDB-lite"/>
    </source>
</evidence>
<feature type="region of interest" description="Disordered" evidence="1">
    <location>
        <begin position="319"/>
        <end position="349"/>
    </location>
</feature>
<keyword evidence="3" id="KW-1185">Reference proteome</keyword>
<reference evidence="3" key="1">
    <citation type="journal article" date="2011" name="Nat. Commun.">
        <title>Effector diversification within compartments of the Leptosphaeria maculans genome affected by Repeat-Induced Point mutations.</title>
        <authorList>
            <person name="Rouxel T."/>
            <person name="Grandaubert J."/>
            <person name="Hane J.K."/>
            <person name="Hoede C."/>
            <person name="van de Wouw A.P."/>
            <person name="Couloux A."/>
            <person name="Dominguez V."/>
            <person name="Anthouard V."/>
            <person name="Bally P."/>
            <person name="Bourras S."/>
            <person name="Cozijnsen A.J."/>
            <person name="Ciuffetti L.M."/>
            <person name="Degrave A."/>
            <person name="Dilmaghani A."/>
            <person name="Duret L."/>
            <person name="Fudal I."/>
            <person name="Goodwin S.B."/>
            <person name="Gout L."/>
            <person name="Glaser N."/>
            <person name="Linglin J."/>
            <person name="Kema G.H.J."/>
            <person name="Lapalu N."/>
            <person name="Lawrence C.B."/>
            <person name="May K."/>
            <person name="Meyer M."/>
            <person name="Ollivier B."/>
            <person name="Poulain J."/>
            <person name="Schoch C.L."/>
            <person name="Simon A."/>
            <person name="Spatafora J.W."/>
            <person name="Stachowiak A."/>
            <person name="Turgeon B.G."/>
            <person name="Tyler B.M."/>
            <person name="Vincent D."/>
            <person name="Weissenbach J."/>
            <person name="Amselem J."/>
            <person name="Quesneville H."/>
            <person name="Oliver R.P."/>
            <person name="Wincker P."/>
            <person name="Balesdent M.-H."/>
            <person name="Howlett B.J."/>
        </authorList>
    </citation>
    <scope>NUCLEOTIDE SEQUENCE [LARGE SCALE GENOMIC DNA]</scope>
    <source>
        <strain evidence="3">JN3 / isolate v23.1.3 / race Av1-4-5-6-7-8</strain>
    </source>
</reference>
<feature type="region of interest" description="Disordered" evidence="1">
    <location>
        <begin position="384"/>
        <end position="404"/>
    </location>
</feature>